<evidence type="ECO:0000313" key="8">
    <source>
        <dbReference type="Proteomes" id="UP000231742"/>
    </source>
</evidence>
<keyword evidence="8" id="KW-1185">Reference proteome</keyword>
<feature type="transmembrane region" description="Helical" evidence="5">
    <location>
        <begin position="256"/>
        <end position="275"/>
    </location>
</feature>
<proteinExistence type="inferred from homology"/>
<feature type="transmembrane region" description="Helical" evidence="5">
    <location>
        <begin position="57"/>
        <end position="83"/>
    </location>
</feature>
<keyword evidence="4 5" id="KW-0472">Membrane</keyword>
<comment type="similarity">
    <text evidence="5">Belongs to the UPF0182 family.</text>
</comment>
<protein>
    <recommendedName>
        <fullName evidence="5">UPF0182 protein CLV85_2345</fullName>
    </recommendedName>
</protein>
<feature type="transmembrane region" description="Helical" evidence="5">
    <location>
        <begin position="208"/>
        <end position="225"/>
    </location>
</feature>
<dbReference type="GO" id="GO:0005886">
    <property type="term" value="C:plasma membrane"/>
    <property type="evidence" value="ECO:0007669"/>
    <property type="project" value="UniProtKB-SubCell"/>
</dbReference>
<evidence type="ECO:0000256" key="6">
    <source>
        <dbReference type="SAM" id="MobiDB-lite"/>
    </source>
</evidence>
<dbReference type="AlphaFoldDB" id="A0A2M9D3K3"/>
<dbReference type="InterPro" id="IPR005372">
    <property type="entry name" value="UPF0182"/>
</dbReference>
<dbReference type="Proteomes" id="UP000231742">
    <property type="component" value="Unassembled WGS sequence"/>
</dbReference>
<dbReference type="RefSeq" id="WP_189621944.1">
    <property type="nucleotide sequence ID" value="NZ_BMZU01000003.1"/>
</dbReference>
<feature type="transmembrane region" description="Helical" evidence="5">
    <location>
        <begin position="162"/>
        <end position="188"/>
    </location>
</feature>
<feature type="region of interest" description="Disordered" evidence="6">
    <location>
        <begin position="873"/>
        <end position="916"/>
    </location>
</feature>
<dbReference type="PANTHER" id="PTHR39344:SF1">
    <property type="entry name" value="UPF0182 PROTEIN SLL1060"/>
    <property type="match status" value="1"/>
</dbReference>
<evidence type="ECO:0000256" key="4">
    <source>
        <dbReference type="ARBA" id="ARBA00023136"/>
    </source>
</evidence>
<dbReference type="HAMAP" id="MF_01600">
    <property type="entry name" value="UPF0182"/>
    <property type="match status" value="1"/>
</dbReference>
<dbReference type="GO" id="GO:0005576">
    <property type="term" value="C:extracellular region"/>
    <property type="evidence" value="ECO:0007669"/>
    <property type="project" value="TreeGrafter"/>
</dbReference>
<dbReference type="Pfam" id="PF03699">
    <property type="entry name" value="UPF0182"/>
    <property type="match status" value="1"/>
</dbReference>
<gene>
    <name evidence="7" type="ORF">CLV85_2345</name>
</gene>
<accession>A0A2M9D3K3</accession>
<feature type="transmembrane region" description="Helical" evidence="5">
    <location>
        <begin position="16"/>
        <end position="37"/>
    </location>
</feature>
<feature type="compositionally biased region" description="Low complexity" evidence="6">
    <location>
        <begin position="906"/>
        <end position="916"/>
    </location>
</feature>
<evidence type="ECO:0000256" key="3">
    <source>
        <dbReference type="ARBA" id="ARBA00022989"/>
    </source>
</evidence>
<evidence type="ECO:0000256" key="5">
    <source>
        <dbReference type="HAMAP-Rule" id="MF_01600"/>
    </source>
</evidence>
<comment type="subcellular location">
    <subcellularLocation>
        <location evidence="5">Cell membrane</location>
        <topology evidence="5">Multi-pass membrane protein</topology>
    </subcellularLocation>
</comment>
<comment type="caution">
    <text evidence="7">The sequence shown here is derived from an EMBL/GenBank/DDBJ whole genome shotgun (WGS) entry which is preliminary data.</text>
</comment>
<keyword evidence="3 5" id="KW-1133">Transmembrane helix</keyword>
<keyword evidence="1 5" id="KW-1003">Cell membrane</keyword>
<dbReference type="EMBL" id="PGFH01000002">
    <property type="protein sequence ID" value="PJJ78767.1"/>
    <property type="molecule type" value="Genomic_DNA"/>
</dbReference>
<feature type="transmembrane region" description="Helical" evidence="5">
    <location>
        <begin position="109"/>
        <end position="130"/>
    </location>
</feature>
<sequence length="962" mass="104051">MSSQTQQAPTSKTRSAFTITAIILAVIVIAFFMFSSLYADVLWFSQTGYLEVLTTQWIATAVMFAIGFVAMAVPVGVSLLVAFRARPIYAKLNAQLEGYQQVVEPLRKLAMVGIPVLLGVFGGVSSASAWPVALQWLNRSSFGTTDPQFGLDISFYFYELPMYHAVVGFASAVLIISFLGALATSYLYGALSVHGREVRISRSARIQLAITAGLFFALQALSIWLDQYTTLYSTSQGFLQTGASYTEANATIPGRAILAGIAAIVAILFIVTAIIGRWRLPMIGTALLLISGLVVGNLYPWIVQRFQVDPNARTYESEYIDRSIEATRDAYGVADVAEIPYSATTDAESGALREDATTTANIRILDPAIAPQAFAQLEQFKQYYQFGSHLDVDRYEIDGETQDTVIAVRELNQSGLGESQSWYNNAVVYTHGYGVVAAFGNQRAADGQPVFLQSGIPSTGELGEFEPRVYFGENSPDYSIVGAPEGADDIELDFPSGGEDSNQNATTTFSGDGGPLLDNIFKKLVYAVKFQSEQIFLSSDVTSESQILYDREPSERVQKVAPYLTIDSDVYPAIVDGRIVWIVDGYTTGANYPYSQVEQLSSAIADTYTPAPQFALDDINYIRNSVKATVDAYDGSVKLYAWDDEDPVLQTWNKIFPNTLLAQDEMSVELLDHVRYPADLFKVQREILGSYHVTDAGSFYSSDDQWVSPEDPVSTTGSTQPPYYLTMQVPGTDDPAFTLYSTFIPKGTADASRSVLTGYLTANSDAGPDYGKLTLLNLPKQDTVPGPGQVQNSFNTDTIVANQLALLQRGDTEVRLGNLLTLPVGGGLLYVQPVYVQSTSGTQYPLLRKVLVSFGDEIAFEDTLDEALDSLFGGDSGAEAGDGDVEVDPDAPVVDPDEPVDPDAPVDPGTPSDNAALDSALADYKAALADRNAAYAANDLVAAAEADQAMVDAIERAIAATE</sequence>
<reference evidence="7 8" key="1">
    <citation type="submission" date="2017-11" db="EMBL/GenBank/DDBJ databases">
        <title>Genomic Encyclopedia of Archaeal and Bacterial Type Strains, Phase II (KMG-II): From Individual Species to Whole Genera.</title>
        <authorList>
            <person name="Goeker M."/>
        </authorList>
    </citation>
    <scope>NUCLEOTIDE SEQUENCE [LARGE SCALE GENOMIC DNA]</scope>
    <source>
        <strain evidence="7 8">DSM 16400</strain>
    </source>
</reference>
<evidence type="ECO:0000256" key="1">
    <source>
        <dbReference type="ARBA" id="ARBA00022475"/>
    </source>
</evidence>
<keyword evidence="2 5" id="KW-0812">Transmembrane</keyword>
<evidence type="ECO:0000256" key="2">
    <source>
        <dbReference type="ARBA" id="ARBA00022692"/>
    </source>
</evidence>
<dbReference type="PANTHER" id="PTHR39344">
    <property type="entry name" value="UPF0182 PROTEIN SLL1060"/>
    <property type="match status" value="1"/>
</dbReference>
<organism evidence="7 8">
    <name type="scientific">Salinibacterium amurskyense</name>
    <dbReference type="NCBI Taxonomy" id="205941"/>
    <lineage>
        <taxon>Bacteria</taxon>
        <taxon>Bacillati</taxon>
        <taxon>Actinomycetota</taxon>
        <taxon>Actinomycetes</taxon>
        <taxon>Micrococcales</taxon>
        <taxon>Microbacteriaceae</taxon>
        <taxon>Salinibacterium</taxon>
    </lineage>
</organism>
<feature type="compositionally biased region" description="Acidic residues" evidence="6">
    <location>
        <begin position="881"/>
        <end position="901"/>
    </location>
</feature>
<feature type="transmembrane region" description="Helical" evidence="5">
    <location>
        <begin position="282"/>
        <end position="302"/>
    </location>
</feature>
<name>A0A2M9D3K3_9MICO</name>
<evidence type="ECO:0000313" key="7">
    <source>
        <dbReference type="EMBL" id="PJJ78767.1"/>
    </source>
</evidence>